<evidence type="ECO:0000313" key="2">
    <source>
        <dbReference type="Proteomes" id="UP001295423"/>
    </source>
</evidence>
<proteinExistence type="predicted"/>
<name>A0AAD2CSR7_9STRA</name>
<keyword evidence="2" id="KW-1185">Reference proteome</keyword>
<dbReference type="AlphaFoldDB" id="A0AAD2CSR7"/>
<organism evidence="1 2">
    <name type="scientific">Cylindrotheca closterium</name>
    <dbReference type="NCBI Taxonomy" id="2856"/>
    <lineage>
        <taxon>Eukaryota</taxon>
        <taxon>Sar</taxon>
        <taxon>Stramenopiles</taxon>
        <taxon>Ochrophyta</taxon>
        <taxon>Bacillariophyta</taxon>
        <taxon>Bacillariophyceae</taxon>
        <taxon>Bacillariophycidae</taxon>
        <taxon>Bacillariales</taxon>
        <taxon>Bacillariaceae</taxon>
        <taxon>Cylindrotheca</taxon>
    </lineage>
</organism>
<gene>
    <name evidence="1" type="ORF">CYCCA115_LOCUS8542</name>
</gene>
<accession>A0AAD2CSR7</accession>
<protein>
    <submittedName>
        <fullName evidence="1">Uncharacterized protein</fullName>
    </submittedName>
</protein>
<evidence type="ECO:0000313" key="1">
    <source>
        <dbReference type="EMBL" id="CAJ1943639.1"/>
    </source>
</evidence>
<sequence length="225" mass="25121">MLPQAETTISMLELDHEIQIVQDTKSNLSQDETSSDTSCHVANASNDIKVNISKCHVHFSADCEEFHPTVGCTVEEKRKAYINLDDFDQIKKERRSTIKRMNKGSKLKRDQFARGLEGYTREGSKIRQQLISDSIKAVLVEQSKQLMQNERDIGQIAQAYAVHSLPCQLAAYKLGLRDHVAVDESDRDSVGSDIANKPVVNMESVGNTQARVDAPSSVGVCWKRS</sequence>
<dbReference type="Proteomes" id="UP001295423">
    <property type="component" value="Unassembled WGS sequence"/>
</dbReference>
<reference evidence="1" key="1">
    <citation type="submission" date="2023-08" db="EMBL/GenBank/DDBJ databases">
        <authorList>
            <person name="Audoor S."/>
            <person name="Bilcke G."/>
        </authorList>
    </citation>
    <scope>NUCLEOTIDE SEQUENCE</scope>
</reference>
<comment type="caution">
    <text evidence="1">The sequence shown here is derived from an EMBL/GenBank/DDBJ whole genome shotgun (WGS) entry which is preliminary data.</text>
</comment>
<dbReference type="EMBL" id="CAKOGP040001113">
    <property type="protein sequence ID" value="CAJ1943639.1"/>
    <property type="molecule type" value="Genomic_DNA"/>
</dbReference>